<accession>A0AAV6K4E8</accession>
<protein>
    <submittedName>
        <fullName evidence="1">Uncharacterized protein</fullName>
    </submittedName>
</protein>
<comment type="caution">
    <text evidence="1">The sequence shown here is derived from an EMBL/GenBank/DDBJ whole genome shotgun (WGS) entry which is preliminary data.</text>
</comment>
<dbReference type="Proteomes" id="UP000823749">
    <property type="component" value="Chromosome 5"/>
</dbReference>
<name>A0AAV6K4E8_9ERIC</name>
<organism evidence="1 2">
    <name type="scientific">Rhododendron griersonianum</name>
    <dbReference type="NCBI Taxonomy" id="479676"/>
    <lineage>
        <taxon>Eukaryota</taxon>
        <taxon>Viridiplantae</taxon>
        <taxon>Streptophyta</taxon>
        <taxon>Embryophyta</taxon>
        <taxon>Tracheophyta</taxon>
        <taxon>Spermatophyta</taxon>
        <taxon>Magnoliopsida</taxon>
        <taxon>eudicotyledons</taxon>
        <taxon>Gunneridae</taxon>
        <taxon>Pentapetalae</taxon>
        <taxon>asterids</taxon>
        <taxon>Ericales</taxon>
        <taxon>Ericaceae</taxon>
        <taxon>Ericoideae</taxon>
        <taxon>Rhodoreae</taxon>
        <taxon>Rhododendron</taxon>
    </lineage>
</organism>
<reference evidence="1" key="1">
    <citation type="submission" date="2020-08" db="EMBL/GenBank/DDBJ databases">
        <title>Plant Genome Project.</title>
        <authorList>
            <person name="Zhang R.-G."/>
        </authorList>
    </citation>
    <scope>NUCLEOTIDE SEQUENCE</scope>
    <source>
        <strain evidence="1">WSP0</strain>
        <tissue evidence="1">Leaf</tissue>
    </source>
</reference>
<gene>
    <name evidence="1" type="ORF">RHGRI_013052</name>
</gene>
<dbReference type="EMBL" id="JACTNZ010000005">
    <property type="protein sequence ID" value="KAG5547250.1"/>
    <property type="molecule type" value="Genomic_DNA"/>
</dbReference>
<dbReference type="InterPro" id="IPR016965">
    <property type="entry name" value="Pase_PHOSPHO-typ"/>
</dbReference>
<proteinExistence type="predicted"/>
<evidence type="ECO:0000313" key="1">
    <source>
        <dbReference type="EMBL" id="KAG5547250.1"/>
    </source>
</evidence>
<dbReference type="Pfam" id="PF06888">
    <property type="entry name" value="Put_Phosphatase"/>
    <property type="match status" value="1"/>
</dbReference>
<evidence type="ECO:0000313" key="2">
    <source>
        <dbReference type="Proteomes" id="UP000823749"/>
    </source>
</evidence>
<dbReference type="AlphaFoldDB" id="A0AAV6K4E8"/>
<keyword evidence="2" id="KW-1185">Reference proteome</keyword>
<sequence length="70" mass="8012">MIYVGDGRGDFYSSLKLGEGDHIDHGKKRFSFMEEGFVTTVCLKANYVHEWSNGEELERILIQLLDTDSI</sequence>
<dbReference type="GO" id="GO:0016791">
    <property type="term" value="F:phosphatase activity"/>
    <property type="evidence" value="ECO:0007669"/>
    <property type="project" value="InterPro"/>
</dbReference>